<evidence type="ECO:0000313" key="3">
    <source>
        <dbReference type="Proteomes" id="UP000176593"/>
    </source>
</evidence>
<dbReference type="Proteomes" id="UP000176593">
    <property type="component" value="Unassembled WGS sequence"/>
</dbReference>
<dbReference type="EMBL" id="MGEQ01000009">
    <property type="protein sequence ID" value="OGL86491.1"/>
    <property type="molecule type" value="Genomic_DNA"/>
</dbReference>
<name>A0A1F7V7T8_9BACT</name>
<sequence length="407" mass="44018">MATKKVATRKRVPVKRVIRVSEQAEIKMPPPHSHATAVPLMLYRRIALAFIVVVAAVLLVVMYLSTMQAVIHVKPVAKDFSSDLIVHTAMTPLDETDIRGTVVSGSMTKTKTFEPSGEGAKQVEGKSSGTVTITNKSNAPQALVATTRLLSTSGVLFRLDKSVVAPAGGTVDATVHADKPGITGDIGPTHFTIPGLNETKQAQIFADSKTAFTGGVQSVAVVSKAELQKSIDALKEEVLDSAKDMLRAQAGTGFDGEVFAADITNQKTSIKPDTESKSYDVTLTITVTGVFYDRTALKKLFSEHLYEGLGQGQDFSSGTKIDDMEVTIDQYDSTQKVASLHAHLEGQMTITRTNKALDVGRFVGMSEEDVRKTLVASGVAESVEVDFFPFWLNKIPRLKDHIYIEFN</sequence>
<gene>
    <name evidence="2" type="ORF">A3I41_04325</name>
</gene>
<organism evidence="2 3">
    <name type="scientific">Candidatus Uhrbacteria bacterium RIFCSPLOWO2_02_FULL_48_18</name>
    <dbReference type="NCBI Taxonomy" id="1802408"/>
    <lineage>
        <taxon>Bacteria</taxon>
        <taxon>Candidatus Uhriibacteriota</taxon>
    </lineage>
</organism>
<evidence type="ECO:0008006" key="4">
    <source>
        <dbReference type="Google" id="ProtNLM"/>
    </source>
</evidence>
<proteinExistence type="predicted"/>
<feature type="transmembrane region" description="Helical" evidence="1">
    <location>
        <begin position="46"/>
        <end position="65"/>
    </location>
</feature>
<reference evidence="2 3" key="1">
    <citation type="journal article" date="2016" name="Nat. Commun.">
        <title>Thousands of microbial genomes shed light on interconnected biogeochemical processes in an aquifer system.</title>
        <authorList>
            <person name="Anantharaman K."/>
            <person name="Brown C.T."/>
            <person name="Hug L.A."/>
            <person name="Sharon I."/>
            <person name="Castelle C.J."/>
            <person name="Probst A.J."/>
            <person name="Thomas B.C."/>
            <person name="Singh A."/>
            <person name="Wilkins M.J."/>
            <person name="Karaoz U."/>
            <person name="Brodie E.L."/>
            <person name="Williams K.H."/>
            <person name="Hubbard S.S."/>
            <person name="Banfield J.F."/>
        </authorList>
    </citation>
    <scope>NUCLEOTIDE SEQUENCE [LARGE SCALE GENOMIC DNA]</scope>
</reference>
<protein>
    <recommendedName>
        <fullName evidence="4">Baseplate protein J-like domain-containing protein</fullName>
    </recommendedName>
</protein>
<keyword evidence="1" id="KW-1133">Transmembrane helix</keyword>
<dbReference type="AlphaFoldDB" id="A0A1F7V7T8"/>
<keyword evidence="1" id="KW-0812">Transmembrane</keyword>
<keyword evidence="1" id="KW-0472">Membrane</keyword>
<comment type="caution">
    <text evidence="2">The sequence shown here is derived from an EMBL/GenBank/DDBJ whole genome shotgun (WGS) entry which is preliminary data.</text>
</comment>
<evidence type="ECO:0000313" key="2">
    <source>
        <dbReference type="EMBL" id="OGL86491.1"/>
    </source>
</evidence>
<evidence type="ECO:0000256" key="1">
    <source>
        <dbReference type="SAM" id="Phobius"/>
    </source>
</evidence>
<accession>A0A1F7V7T8</accession>